<organism evidence="1 2">
    <name type="scientific">Colletotrichum scovillei</name>
    <dbReference type="NCBI Taxonomy" id="1209932"/>
    <lineage>
        <taxon>Eukaryota</taxon>
        <taxon>Fungi</taxon>
        <taxon>Dikarya</taxon>
        <taxon>Ascomycota</taxon>
        <taxon>Pezizomycotina</taxon>
        <taxon>Sordariomycetes</taxon>
        <taxon>Hypocreomycetidae</taxon>
        <taxon>Glomerellales</taxon>
        <taxon>Glomerellaceae</taxon>
        <taxon>Colletotrichum</taxon>
        <taxon>Colletotrichum acutatum species complex</taxon>
    </lineage>
</organism>
<gene>
    <name evidence="1" type="ORF">JMJ77_007923</name>
</gene>
<dbReference type="AlphaFoldDB" id="A0A9P7ULH2"/>
<evidence type="ECO:0000313" key="1">
    <source>
        <dbReference type="EMBL" id="KAG7055465.1"/>
    </source>
</evidence>
<comment type="caution">
    <text evidence="1">The sequence shown here is derived from an EMBL/GenBank/DDBJ whole genome shotgun (WGS) entry which is preliminary data.</text>
</comment>
<sequence>MRPIAFIYIHKGRAFQSTYVPDVIRTRKQAVCQASMAWKHVCFGLRILFLLAHSETFYHSPGVCQSKIDELSIPMINYMQNLTKRPASSGFPPLLR</sequence>
<reference evidence="1" key="1">
    <citation type="submission" date="2021-05" db="EMBL/GenBank/DDBJ databases">
        <title>Comparative genomics of three Colletotrichum scovillei strains and genetic complementation revealed genes involved fungal growth and virulence on chili pepper.</title>
        <authorList>
            <person name="Hsieh D.-K."/>
            <person name="Chuang S.-C."/>
            <person name="Chen C.-Y."/>
            <person name="Chao Y.-T."/>
            <person name="Lu M.-Y.J."/>
            <person name="Lee M.-H."/>
            <person name="Shih M.-C."/>
        </authorList>
    </citation>
    <scope>NUCLEOTIDE SEQUENCE</scope>
    <source>
        <strain evidence="1">Coll-153</strain>
    </source>
</reference>
<protein>
    <submittedName>
        <fullName evidence="1">Uncharacterized protein</fullName>
    </submittedName>
</protein>
<dbReference type="Proteomes" id="UP000699042">
    <property type="component" value="Unassembled WGS sequence"/>
</dbReference>
<dbReference type="EMBL" id="JAESDN010000002">
    <property type="protein sequence ID" value="KAG7055465.1"/>
    <property type="molecule type" value="Genomic_DNA"/>
</dbReference>
<keyword evidence="2" id="KW-1185">Reference proteome</keyword>
<proteinExistence type="predicted"/>
<feature type="non-terminal residue" evidence="1">
    <location>
        <position position="96"/>
    </location>
</feature>
<accession>A0A9P7ULH2</accession>
<name>A0A9P7ULH2_9PEZI</name>
<evidence type="ECO:0000313" key="2">
    <source>
        <dbReference type="Proteomes" id="UP000699042"/>
    </source>
</evidence>